<dbReference type="GO" id="GO:0030313">
    <property type="term" value="C:cell envelope"/>
    <property type="evidence" value="ECO:0007669"/>
    <property type="project" value="UniProtKB-SubCell"/>
</dbReference>
<organism evidence="3 4">
    <name type="scientific">Paenibacillus hemerocallicola</name>
    <dbReference type="NCBI Taxonomy" id="1172614"/>
    <lineage>
        <taxon>Bacteria</taxon>
        <taxon>Bacillati</taxon>
        <taxon>Bacillota</taxon>
        <taxon>Bacilli</taxon>
        <taxon>Bacillales</taxon>
        <taxon>Paenibacillaceae</taxon>
        <taxon>Paenibacillus</taxon>
    </lineage>
</organism>
<feature type="domain" description="BIG2" evidence="2">
    <location>
        <begin position="347"/>
        <end position="433"/>
    </location>
</feature>
<dbReference type="Gene3D" id="1.50.10.100">
    <property type="entry name" value="Chondroitin AC/alginate lyase"/>
    <property type="match status" value="1"/>
</dbReference>
<dbReference type="Pfam" id="PF07940">
    <property type="entry name" value="Hepar_II_III_C"/>
    <property type="match status" value="1"/>
</dbReference>
<accession>A0A5C4T0L2</accession>
<dbReference type="SUPFAM" id="SSF49785">
    <property type="entry name" value="Galactose-binding domain-like"/>
    <property type="match status" value="1"/>
</dbReference>
<evidence type="ECO:0000256" key="1">
    <source>
        <dbReference type="ARBA" id="ARBA00004196"/>
    </source>
</evidence>
<evidence type="ECO:0000313" key="3">
    <source>
        <dbReference type="EMBL" id="TNJ62648.1"/>
    </source>
</evidence>
<dbReference type="OrthoDB" id="9772435at2"/>
<dbReference type="GO" id="GO:0016829">
    <property type="term" value="F:lyase activity"/>
    <property type="evidence" value="ECO:0007669"/>
    <property type="project" value="InterPro"/>
</dbReference>
<comment type="caution">
    <text evidence="3">The sequence shown here is derived from an EMBL/GenBank/DDBJ whole genome shotgun (WGS) entry which is preliminary data.</text>
</comment>
<dbReference type="Gene3D" id="2.60.120.260">
    <property type="entry name" value="Galactose-binding domain-like"/>
    <property type="match status" value="3"/>
</dbReference>
<reference evidence="3 4" key="1">
    <citation type="submission" date="2019-05" db="EMBL/GenBank/DDBJ databases">
        <title>We sequenced the genome of Paenibacillus hemerocallicola KCTC 33185 for further insight into its adaptation and study the phylogeny of Paenibacillus.</title>
        <authorList>
            <person name="Narsing Rao M.P."/>
        </authorList>
    </citation>
    <scope>NUCLEOTIDE SEQUENCE [LARGE SCALE GENOMIC DNA]</scope>
    <source>
        <strain evidence="3 4">KCTC 33185</strain>
    </source>
</reference>
<sequence>MMVLRFLAKALRERLSLLLILMLALQSFGIATYAVYAEEAPNMLQETVPPANSGFEETAGGKPTRWIAYNGQQIYASVTEQVYAGTYSVKLTNPSSSAGLRSVKVPVTPGTSYRASVMSYNADTNSQLYLEFWDSSNTRITPVSIKTNSTRGEWSRMEIEQTAPSNAAYATLLLYLSSANTGTAYYDEAYFGLAKLPPNPGFELVADGKPTQWIAYNAQQQYESATDQVYAGTYSVKLTNPSSSAGLRSVKIPVVPGTVYEASVKSYNVDKGSELYLEFWNSSNQRITPVSTKANKTIGGWADIRIRQQAPANAATATLLLYLGSANTGTAYFDEASFGLAPAEQAEFDHLAVNISKTLYEVGDTGAIRWYGLKTDGSLLDASTVSQVTYESKTPGVIAIHPTTGSFQALAPGSSVIQVKATSDGVTRTSRITLRADNFSGPISGSKTESTFYTAAKRANIASNIAQYGWAQAQRDAAVTNAAPYLAINDERLWSIVTPQSVSRSLGIATRYLITQKPSPDPDDSTIRDFGNYPWKIDVLNHPWKLQSPVTGRFFPTNDFASFYASGLDAHGMFDYELAMRNGSAYLTNTQNPGSTWGIDDGWGWPDENGDIWTFIAYYNHWGIWYNGFIMKALNSLRDAYLFTGNAEYAFKGLLLLDRVADVYPDLDVTAYPWGKGFDNGDPSGHSAQGKAVNDIWETGLAKALLYAYDAFFPAMDGLEQRLAVFLSAKAQAYDMANPKHTVGAIRKNIEDGIVRVVYPGVRESQIRGNMGMHQSALALAAVVLDEPGTSKDWLDFVFQSGDLIRVTDPDAPYGRQYRVTGGDMSRLLVDEVDQDGMGNEAAPGYNAGWLRNFLETAEVLDGYERYPEYDLYQNVKFRKMFFSHFQLTQLGKYTPSIGDSGLLGSPGVIGDISQDILAFEHWGDPELGQLIYMKNGNSTDGLHGSIFSSDPERTGADIADIIAAQGELTLDSTVMNGYGFAALRDGTPRSRPGGTVYAFKDLPIVSANRGTKYLTNYGALLFQNLDGAGAEITFEFDVPADRHYEIAMLPNKAPSYGQYAYSIDGQPVGTYDFYGGSAPTAFSVLDERELTAGTHTLTFAYAGKAPESTGHYAAFKELALLTPEQREQWNYAELDTQRSVWMYYGRNGGHGHRDTLNLGGHAYGMDLAPDLGYPDITGNDPKRVEWTSNTIAHNTVVVDQSKQRNSIIGLPLHFDGGGKVKLFDVEAPKAYPDTDLYRRTTALIRADREQSYAVDFFRVEGGSSHTFSFHGADADVTSEGLQLVPQQDGSGQYVGTYAGANVPYGQKEPGSGSGGSYMGSGFHYLYDVDRAAAPQAPFSVDWKVKDTWNVYDQDPDVHLRLTMLNPVDEVALASGKPPQMNANSPESVRYMVASRSGANLASTFVSVIEPYKDNRIIESIASVQIKNGATVVQNNSIQAVKVELTDGRTDYIIYSLDPNTTYTIDGRLQFQGFFGVYSERNGLFDYAYTHDGRLLGLSGSAVIDEPHGRLSGTVVDFTRELSPHNQIVAEMNLHGVQPETLVGRMLVADNDAVRNGAYTIKGVTALGSSRYALDIGDITPIRAYVDANDFEQGFVYNIAAQSAFYIALTHERASLSSVKLGGLAATPMADTTQQAVVTATYGDDRTVDVTPWASYSSTNPSIAKVSSTGLVTFKKAGTTVIQATYGGKQSAPLSLQVQ</sequence>
<dbReference type="Gene3D" id="2.60.40.1080">
    <property type="match status" value="2"/>
</dbReference>
<dbReference type="SMART" id="SM00635">
    <property type="entry name" value="BID_2"/>
    <property type="match status" value="2"/>
</dbReference>
<keyword evidence="4" id="KW-1185">Reference proteome</keyword>
<name>A0A5C4T0L2_9BACL</name>
<comment type="subcellular location">
    <subcellularLocation>
        <location evidence="1">Cell envelope</location>
    </subcellularLocation>
</comment>
<protein>
    <recommendedName>
        <fullName evidence="2">BIG2 domain-containing protein</fullName>
    </recommendedName>
</protein>
<dbReference type="InterPro" id="IPR003343">
    <property type="entry name" value="Big_2"/>
</dbReference>
<proteinExistence type="predicted"/>
<dbReference type="Proteomes" id="UP000307943">
    <property type="component" value="Unassembled WGS sequence"/>
</dbReference>
<dbReference type="InterPro" id="IPR012480">
    <property type="entry name" value="Hepar_II_III_C"/>
</dbReference>
<feature type="domain" description="BIG2" evidence="2">
    <location>
        <begin position="1615"/>
        <end position="1696"/>
    </location>
</feature>
<evidence type="ECO:0000313" key="4">
    <source>
        <dbReference type="Proteomes" id="UP000307943"/>
    </source>
</evidence>
<dbReference type="InterPro" id="IPR008964">
    <property type="entry name" value="Invasin/intimin_cell_adhesion"/>
</dbReference>
<dbReference type="InterPro" id="IPR008979">
    <property type="entry name" value="Galactose-bd-like_sf"/>
</dbReference>
<dbReference type="SUPFAM" id="SSF49373">
    <property type="entry name" value="Invasin/intimin cell-adhesion fragments"/>
    <property type="match status" value="1"/>
</dbReference>
<gene>
    <name evidence="3" type="ORF">FE784_29400</name>
</gene>
<evidence type="ECO:0000259" key="2">
    <source>
        <dbReference type="SMART" id="SM00635"/>
    </source>
</evidence>
<dbReference type="Gene3D" id="2.70.98.70">
    <property type="match status" value="1"/>
</dbReference>
<dbReference type="EMBL" id="VDCQ01000055">
    <property type="protein sequence ID" value="TNJ62648.1"/>
    <property type="molecule type" value="Genomic_DNA"/>
</dbReference>
<dbReference type="InterPro" id="IPR008929">
    <property type="entry name" value="Chondroitin_lyas"/>
</dbReference>